<feature type="domain" description="Reverse transcriptase" evidence="1">
    <location>
        <begin position="1"/>
        <end position="221"/>
    </location>
</feature>
<dbReference type="AlphaFoldDB" id="A0A2I0X2I1"/>
<dbReference type="Pfam" id="PF00078">
    <property type="entry name" value="RVT_1"/>
    <property type="match status" value="1"/>
</dbReference>
<dbReference type="STRING" id="906689.A0A2I0X2I1"/>
<dbReference type="Gene3D" id="3.30.70.270">
    <property type="match status" value="1"/>
</dbReference>
<keyword evidence="3" id="KW-1185">Reference proteome</keyword>
<organism evidence="2 3">
    <name type="scientific">Dendrobium catenatum</name>
    <dbReference type="NCBI Taxonomy" id="906689"/>
    <lineage>
        <taxon>Eukaryota</taxon>
        <taxon>Viridiplantae</taxon>
        <taxon>Streptophyta</taxon>
        <taxon>Embryophyta</taxon>
        <taxon>Tracheophyta</taxon>
        <taxon>Spermatophyta</taxon>
        <taxon>Magnoliopsida</taxon>
        <taxon>Liliopsida</taxon>
        <taxon>Asparagales</taxon>
        <taxon>Orchidaceae</taxon>
        <taxon>Epidendroideae</taxon>
        <taxon>Malaxideae</taxon>
        <taxon>Dendrobiinae</taxon>
        <taxon>Dendrobium</taxon>
    </lineage>
</organism>
<evidence type="ECO:0000313" key="2">
    <source>
        <dbReference type="EMBL" id="PKU82128.1"/>
    </source>
</evidence>
<name>A0A2I0X2I1_9ASPA</name>
<accession>A0A2I0X2I1</accession>
<evidence type="ECO:0000259" key="1">
    <source>
        <dbReference type="PROSITE" id="PS50878"/>
    </source>
</evidence>
<gene>
    <name evidence="2" type="ORF">MA16_Dca004146</name>
</gene>
<dbReference type="InterPro" id="IPR026960">
    <property type="entry name" value="RVT-Znf"/>
</dbReference>
<dbReference type="Pfam" id="PF13966">
    <property type="entry name" value="zf-RVT"/>
    <property type="match status" value="1"/>
</dbReference>
<dbReference type="PANTHER" id="PTHR33116:SF78">
    <property type="entry name" value="OS12G0587133 PROTEIN"/>
    <property type="match status" value="1"/>
</dbReference>
<dbReference type="PROSITE" id="PS50878">
    <property type="entry name" value="RT_POL"/>
    <property type="match status" value="1"/>
</dbReference>
<dbReference type="PANTHER" id="PTHR33116">
    <property type="entry name" value="REVERSE TRANSCRIPTASE ZINC-BINDING DOMAIN-CONTAINING PROTEIN-RELATED-RELATED"/>
    <property type="match status" value="1"/>
</dbReference>
<evidence type="ECO:0000313" key="3">
    <source>
        <dbReference type="Proteomes" id="UP000233837"/>
    </source>
</evidence>
<dbReference type="CDD" id="cd01650">
    <property type="entry name" value="RT_nLTR_like"/>
    <property type="match status" value="1"/>
</dbReference>
<reference evidence="2 3" key="2">
    <citation type="journal article" date="2017" name="Nature">
        <title>The Apostasia genome and the evolution of orchids.</title>
        <authorList>
            <person name="Zhang G.Q."/>
            <person name="Liu K.W."/>
            <person name="Li Z."/>
            <person name="Lohaus R."/>
            <person name="Hsiao Y.Y."/>
            <person name="Niu S.C."/>
            <person name="Wang J.Y."/>
            <person name="Lin Y.C."/>
            <person name="Xu Q."/>
            <person name="Chen L.J."/>
            <person name="Yoshida K."/>
            <person name="Fujiwara S."/>
            <person name="Wang Z.W."/>
            <person name="Zhang Y.Q."/>
            <person name="Mitsuda N."/>
            <person name="Wang M."/>
            <person name="Liu G.H."/>
            <person name="Pecoraro L."/>
            <person name="Huang H.X."/>
            <person name="Xiao X.J."/>
            <person name="Lin M."/>
            <person name="Wu X.Y."/>
            <person name="Wu W.L."/>
            <person name="Chen Y.Y."/>
            <person name="Chang S.B."/>
            <person name="Sakamoto S."/>
            <person name="Ohme-Takagi M."/>
            <person name="Yagi M."/>
            <person name="Zeng S.J."/>
            <person name="Shen C.Y."/>
            <person name="Yeh C.M."/>
            <person name="Luo Y.B."/>
            <person name="Tsai W.C."/>
            <person name="Van de Peer Y."/>
            <person name="Liu Z.J."/>
        </authorList>
    </citation>
    <scope>NUCLEOTIDE SEQUENCE [LARGE SCALE GENOMIC DNA]</scope>
    <source>
        <tissue evidence="2">The whole plant</tissue>
    </source>
</reference>
<dbReference type="EMBL" id="KZ502211">
    <property type="protein sequence ID" value="PKU82128.1"/>
    <property type="molecule type" value="Genomic_DNA"/>
</dbReference>
<dbReference type="InterPro" id="IPR000477">
    <property type="entry name" value="RT_dom"/>
</dbReference>
<dbReference type="InterPro" id="IPR043128">
    <property type="entry name" value="Rev_trsase/Diguanyl_cyclase"/>
</dbReference>
<protein>
    <submittedName>
        <fullName evidence="2">Ribonuclease H protein</fullName>
    </submittedName>
</protein>
<sequence>MPTIVHTAQAGFIKDRIISDNIILASELLGTFNYNSKETYFCAKFDIHKAFDTVSRHFLLDRLRAKGFPSIFISWIQACISDIHFSVAINGALECYFNSTSGLRQGFPLSPYLFTIVMDGLSACFEEANTNQLFSGISLGNSLVTHLLYADDLLVFSKATLREASSLKTILENFESHSGLRVNPSKSSIIFSKNCITADDICLLLNIQQTLSPIKYLGIPVFTKKLSQAHFQPLLLRITKALDGCKAKTLSFGGRIQFLRYTIMNTIAFWVRGSSIPKSCFKTLNKLCSRFLFYKEISVKKLHLIAWKDTCTPTINGGIGLPSLDSLSFGFSCSTIWRFLNGSNPLFQWWRNRYKSLWAPLPNRRSHFWFNLCKVAQLIKHCISLRVYPSCNFSLIWDPWCFGNSLISIFQDLDLAGYDNLNSLTVSDIVSNGTWAVPDHWPLLLANKINSVYLASSFTGCLWNNGEKVSNKFFQNEYFKQLQKVTWHSFIWHKHSAIRYSSYGWLAVRQGLKTSDQLLKRGISVNTSCVFCQYFCENHSHLFFECDFSFMVLNSLIPQSQTLLLRPNLLQAFEFIEDISDNRIMRNCYCLMLNAAVYFIWRARNDRLFGNIIECYTTVARKVKKACYAKIMDWKNAHGILHLLG</sequence>
<dbReference type="SUPFAM" id="SSF56672">
    <property type="entry name" value="DNA/RNA polymerases"/>
    <property type="match status" value="1"/>
</dbReference>
<dbReference type="InterPro" id="IPR043502">
    <property type="entry name" value="DNA/RNA_pol_sf"/>
</dbReference>
<reference evidence="2 3" key="1">
    <citation type="journal article" date="2016" name="Sci. Rep.">
        <title>The Dendrobium catenatum Lindl. genome sequence provides insights into polysaccharide synthase, floral development and adaptive evolution.</title>
        <authorList>
            <person name="Zhang G.Q."/>
            <person name="Xu Q."/>
            <person name="Bian C."/>
            <person name="Tsai W.C."/>
            <person name="Yeh C.M."/>
            <person name="Liu K.W."/>
            <person name="Yoshida K."/>
            <person name="Zhang L.S."/>
            <person name="Chang S.B."/>
            <person name="Chen F."/>
            <person name="Shi Y."/>
            <person name="Su Y.Y."/>
            <person name="Zhang Y.Q."/>
            <person name="Chen L.J."/>
            <person name="Yin Y."/>
            <person name="Lin M."/>
            <person name="Huang H."/>
            <person name="Deng H."/>
            <person name="Wang Z.W."/>
            <person name="Zhu S.L."/>
            <person name="Zhao X."/>
            <person name="Deng C."/>
            <person name="Niu S.C."/>
            <person name="Huang J."/>
            <person name="Wang M."/>
            <person name="Liu G.H."/>
            <person name="Yang H.J."/>
            <person name="Xiao X.J."/>
            <person name="Hsiao Y.Y."/>
            <person name="Wu W.L."/>
            <person name="Chen Y.Y."/>
            <person name="Mitsuda N."/>
            <person name="Ohme-Takagi M."/>
            <person name="Luo Y.B."/>
            <person name="Van de Peer Y."/>
            <person name="Liu Z.J."/>
        </authorList>
    </citation>
    <scope>NUCLEOTIDE SEQUENCE [LARGE SCALE GENOMIC DNA]</scope>
    <source>
        <tissue evidence="2">The whole plant</tissue>
    </source>
</reference>
<dbReference type="Proteomes" id="UP000233837">
    <property type="component" value="Unassembled WGS sequence"/>
</dbReference>
<proteinExistence type="predicted"/>